<evidence type="ECO:0000256" key="7">
    <source>
        <dbReference type="PROSITE-ProRule" id="PRU01360"/>
    </source>
</evidence>
<comment type="subcellular location">
    <subcellularLocation>
        <location evidence="1 7">Cell outer membrane</location>
        <topology evidence="1 7">Multi-pass membrane protein</topology>
    </subcellularLocation>
</comment>
<keyword evidence="3 7" id="KW-1134">Transmembrane beta strand</keyword>
<dbReference type="PROSITE" id="PS52016">
    <property type="entry name" value="TONB_DEPENDENT_REC_3"/>
    <property type="match status" value="1"/>
</dbReference>
<feature type="domain" description="TonB-dependent receptor plug" evidence="9">
    <location>
        <begin position="128"/>
        <end position="234"/>
    </location>
</feature>
<dbReference type="EMBL" id="JABKKJ010000020">
    <property type="protein sequence ID" value="NPE25885.1"/>
    <property type="molecule type" value="Genomic_DNA"/>
</dbReference>
<dbReference type="InterPro" id="IPR036942">
    <property type="entry name" value="Beta-barrel_TonB_sf"/>
</dbReference>
<organism evidence="10 11">
    <name type="scientific">Xylanibacter caecicola</name>
    <dbReference type="NCBI Taxonomy" id="2736294"/>
    <lineage>
        <taxon>Bacteria</taxon>
        <taxon>Pseudomonadati</taxon>
        <taxon>Bacteroidota</taxon>
        <taxon>Bacteroidia</taxon>
        <taxon>Bacteroidales</taxon>
        <taxon>Prevotellaceae</taxon>
        <taxon>Xylanibacter</taxon>
    </lineage>
</organism>
<comment type="similarity">
    <text evidence="7">Belongs to the TonB-dependent receptor family.</text>
</comment>
<keyword evidence="8" id="KW-0732">Signal</keyword>
<protein>
    <submittedName>
        <fullName evidence="10">TonB-dependent receptor</fullName>
    </submittedName>
</protein>
<dbReference type="InterPro" id="IPR012910">
    <property type="entry name" value="Plug_dom"/>
</dbReference>
<comment type="caution">
    <text evidence="10">The sequence shown here is derived from an EMBL/GenBank/DDBJ whole genome shotgun (WGS) entry which is preliminary data.</text>
</comment>
<dbReference type="NCBIfam" id="TIGR04057">
    <property type="entry name" value="SusC_RagA_signa"/>
    <property type="match status" value="1"/>
</dbReference>
<evidence type="ECO:0000256" key="8">
    <source>
        <dbReference type="SAM" id="SignalP"/>
    </source>
</evidence>
<dbReference type="InterPro" id="IPR023997">
    <property type="entry name" value="TonB-dep_OMP_SusC/RagA_CS"/>
</dbReference>
<dbReference type="InterPro" id="IPR008969">
    <property type="entry name" value="CarboxyPept-like_regulatory"/>
</dbReference>
<sequence>MVKIATILLTATIFTFTCEPSVFAAVQTTQQVSQSRVVTGQVVNENNEPLIGVTVKVPGGKEGTVTDVNGKFSMKMPEGRNSLSFEYIGYSKQTVSAKGKRNLVVVMKETSQHLDEVVAIGYGVQRKSHLTGSIAKVKTDDLEDLTTARLDEALQGKAAGLQVLNLTSELGADPDIIVRGTSSFSASSQPLIVVDGYPYEDGIDAINPGDVKNVEILKDAAASAIYGSRAANGVILITTKSGEANKPQFSFKTKFGTRSVYKYYDMMNTTQYINRRLQDYALTGQTLGTADIAQYILAQNRETDWQKEAIQDNPYYIQGDLSVSGGNNRMKYYVSGAYNHDMGILKKNYYKRFNVRARIDADLTKNIKLGVNIAPSYTKSERPGTNFMGFVRQPSWLPAKHDEYTAAITGREIGEYAKGAHFSNCTYTGINPETGEEVTVKATPWNSNNSNPLCTLDNTSQPIDQYRMQLQAYMEILLMKNLKFRTANSFNYNYQESTQYRNEGARSDSDPSRAYYSNSKTVRLSSENTFTYDYRYDDIFTLNALLGSSIYQNTTTKAGILGFDFATDFIHSLSAAGRIDQYEGSALRTGTWKSDDAMASFYGRLNFSLLERYLLSGTLRADGSSKFGQDKRWGWFPSIAAGWRISEEPFIKGKVKWLDQFKLRVSYGLTGTNSISNYANTDLLNSAPYVLGSGNGTVVNGFANNSTSLGNRLLQWEQTGEFNIGFDLSIIKNRINLSFDFYNSQTKSLLYQKSINSVSGYNKAWTNEGKLRNRGIEIELNTFNIKTKQFRWTSSANFSLNRNKLLDLGGPKEQITLGSYKEYYIARVGDPLIQFYGFKSIGVWKNQEEIDANPHHTSDRPGGIRVLDADNNGIIDDNDRVPLGNPYPDFTWGFSNEFKYKNFDLSFLLLSMLQSNRFPHINISLTQVYAGAKATGAIAR</sequence>
<keyword evidence="11" id="KW-1185">Reference proteome</keyword>
<evidence type="ECO:0000256" key="1">
    <source>
        <dbReference type="ARBA" id="ARBA00004571"/>
    </source>
</evidence>
<dbReference type="InterPro" id="IPR037066">
    <property type="entry name" value="Plug_dom_sf"/>
</dbReference>
<evidence type="ECO:0000313" key="10">
    <source>
        <dbReference type="EMBL" id="NPE25885.1"/>
    </source>
</evidence>
<dbReference type="SUPFAM" id="SSF49464">
    <property type="entry name" value="Carboxypeptidase regulatory domain-like"/>
    <property type="match status" value="1"/>
</dbReference>
<dbReference type="Pfam" id="PF07715">
    <property type="entry name" value="Plug"/>
    <property type="match status" value="1"/>
</dbReference>
<evidence type="ECO:0000256" key="6">
    <source>
        <dbReference type="ARBA" id="ARBA00023237"/>
    </source>
</evidence>
<name>A0ABX2B5C8_9BACT</name>
<reference evidence="10 11" key="1">
    <citation type="submission" date="2020-05" db="EMBL/GenBank/DDBJ databases">
        <title>Distinct polysaccharide utilization as determinants for interspecies competition between intestinal Prevotella spp.</title>
        <authorList>
            <person name="Galvez E.J.C."/>
            <person name="Iljazovic A."/>
            <person name="Strowig T."/>
        </authorList>
    </citation>
    <scope>NUCLEOTIDE SEQUENCE [LARGE SCALE GENOMIC DNA]</scope>
    <source>
        <strain evidence="10 11">PCHR</strain>
    </source>
</reference>
<dbReference type="Pfam" id="PF13715">
    <property type="entry name" value="CarbopepD_reg_2"/>
    <property type="match status" value="1"/>
</dbReference>
<dbReference type="NCBIfam" id="TIGR04056">
    <property type="entry name" value="OMP_RagA_SusC"/>
    <property type="match status" value="1"/>
</dbReference>
<evidence type="ECO:0000256" key="3">
    <source>
        <dbReference type="ARBA" id="ARBA00022452"/>
    </source>
</evidence>
<dbReference type="Proteomes" id="UP000820977">
    <property type="component" value="Unassembled WGS sequence"/>
</dbReference>
<dbReference type="SUPFAM" id="SSF56935">
    <property type="entry name" value="Porins"/>
    <property type="match status" value="1"/>
</dbReference>
<keyword evidence="2 7" id="KW-0813">Transport</keyword>
<evidence type="ECO:0000256" key="4">
    <source>
        <dbReference type="ARBA" id="ARBA00022692"/>
    </source>
</evidence>
<keyword evidence="10" id="KW-0675">Receptor</keyword>
<evidence type="ECO:0000313" key="11">
    <source>
        <dbReference type="Proteomes" id="UP000820977"/>
    </source>
</evidence>
<dbReference type="Gene3D" id="2.170.130.10">
    <property type="entry name" value="TonB-dependent receptor, plug domain"/>
    <property type="match status" value="1"/>
</dbReference>
<evidence type="ECO:0000259" key="9">
    <source>
        <dbReference type="Pfam" id="PF07715"/>
    </source>
</evidence>
<evidence type="ECO:0000256" key="5">
    <source>
        <dbReference type="ARBA" id="ARBA00023136"/>
    </source>
</evidence>
<dbReference type="RefSeq" id="WP_172345350.1">
    <property type="nucleotide sequence ID" value="NZ_CASYYZ010000019.1"/>
</dbReference>
<evidence type="ECO:0000256" key="2">
    <source>
        <dbReference type="ARBA" id="ARBA00022448"/>
    </source>
</evidence>
<dbReference type="Gene3D" id="2.60.40.1120">
    <property type="entry name" value="Carboxypeptidase-like, regulatory domain"/>
    <property type="match status" value="1"/>
</dbReference>
<proteinExistence type="inferred from homology"/>
<gene>
    <name evidence="10" type="ORF">HPS54_10210</name>
</gene>
<dbReference type="InterPro" id="IPR039426">
    <property type="entry name" value="TonB-dep_rcpt-like"/>
</dbReference>
<keyword evidence="6 7" id="KW-0998">Cell outer membrane</keyword>
<dbReference type="InterPro" id="IPR023996">
    <property type="entry name" value="TonB-dep_OMP_SusC/RagA"/>
</dbReference>
<feature type="signal peptide" evidence="8">
    <location>
        <begin position="1"/>
        <end position="24"/>
    </location>
</feature>
<dbReference type="Gene3D" id="2.40.170.20">
    <property type="entry name" value="TonB-dependent receptor, beta-barrel domain"/>
    <property type="match status" value="1"/>
</dbReference>
<keyword evidence="4 7" id="KW-0812">Transmembrane</keyword>
<feature type="chain" id="PRO_5045067601" evidence="8">
    <location>
        <begin position="25"/>
        <end position="940"/>
    </location>
</feature>
<accession>A0ABX2B5C8</accession>
<keyword evidence="5 7" id="KW-0472">Membrane</keyword>